<dbReference type="InterPro" id="IPR003661">
    <property type="entry name" value="HisK_dim/P_dom"/>
</dbReference>
<dbReference type="Pfam" id="PF02518">
    <property type="entry name" value="HATPase_c"/>
    <property type="match status" value="1"/>
</dbReference>
<dbReference type="CDD" id="cd17546">
    <property type="entry name" value="REC_hyHK_CKI1_RcsC-like"/>
    <property type="match status" value="1"/>
</dbReference>
<evidence type="ECO:0000256" key="1">
    <source>
        <dbReference type="ARBA" id="ARBA00000085"/>
    </source>
</evidence>
<dbReference type="Proteomes" id="UP000192907">
    <property type="component" value="Unassembled WGS sequence"/>
</dbReference>
<dbReference type="SMART" id="SM00388">
    <property type="entry name" value="HisKA"/>
    <property type="match status" value="1"/>
</dbReference>
<evidence type="ECO:0000256" key="7">
    <source>
        <dbReference type="ARBA" id="ARBA00022989"/>
    </source>
</evidence>
<accession>A0A1Y6CES2</accession>
<proteinExistence type="predicted"/>
<evidence type="ECO:0000256" key="6">
    <source>
        <dbReference type="ARBA" id="ARBA00022692"/>
    </source>
</evidence>
<evidence type="ECO:0000256" key="8">
    <source>
        <dbReference type="ARBA" id="ARBA00023012"/>
    </source>
</evidence>
<dbReference type="Gene3D" id="1.10.287.130">
    <property type="match status" value="1"/>
</dbReference>
<dbReference type="InterPro" id="IPR003594">
    <property type="entry name" value="HATPase_dom"/>
</dbReference>
<gene>
    <name evidence="13" type="ORF">SAMN06296036_12049</name>
</gene>
<dbReference type="SMART" id="SM00387">
    <property type="entry name" value="HATPase_c"/>
    <property type="match status" value="1"/>
</dbReference>
<evidence type="ECO:0000259" key="12">
    <source>
        <dbReference type="PROSITE" id="PS50110"/>
    </source>
</evidence>
<dbReference type="InterPro" id="IPR011006">
    <property type="entry name" value="CheY-like_superfamily"/>
</dbReference>
<dbReference type="AlphaFoldDB" id="A0A1Y6CES2"/>
<comment type="catalytic activity">
    <reaction evidence="1">
        <text>ATP + protein L-histidine = ADP + protein N-phospho-L-histidine.</text>
        <dbReference type="EC" id="2.7.13.3"/>
    </reaction>
</comment>
<dbReference type="SUPFAM" id="SSF47384">
    <property type="entry name" value="Homodimeric domain of signal transducing histidine kinase"/>
    <property type="match status" value="1"/>
</dbReference>
<dbReference type="SUPFAM" id="SSF52172">
    <property type="entry name" value="CheY-like"/>
    <property type="match status" value="1"/>
</dbReference>
<dbReference type="EMBL" id="FWZT01000020">
    <property type="protein sequence ID" value="SMF59838.1"/>
    <property type="molecule type" value="Genomic_DNA"/>
</dbReference>
<evidence type="ECO:0000256" key="10">
    <source>
        <dbReference type="SAM" id="Phobius"/>
    </source>
</evidence>
<dbReference type="CDD" id="cd00082">
    <property type="entry name" value="HisKA"/>
    <property type="match status" value="1"/>
</dbReference>
<evidence type="ECO:0000259" key="11">
    <source>
        <dbReference type="PROSITE" id="PS50109"/>
    </source>
</evidence>
<dbReference type="RefSeq" id="WP_132322913.1">
    <property type="nucleotide sequence ID" value="NZ_FWZT01000020.1"/>
</dbReference>
<keyword evidence="7 10" id="KW-1133">Transmembrane helix</keyword>
<evidence type="ECO:0000313" key="13">
    <source>
        <dbReference type="EMBL" id="SMF59838.1"/>
    </source>
</evidence>
<dbReference type="InterPro" id="IPR001789">
    <property type="entry name" value="Sig_transdc_resp-reg_receiver"/>
</dbReference>
<organism evidence="13 14">
    <name type="scientific">Pseudobacteriovorax antillogorgiicola</name>
    <dbReference type="NCBI Taxonomy" id="1513793"/>
    <lineage>
        <taxon>Bacteria</taxon>
        <taxon>Pseudomonadati</taxon>
        <taxon>Bdellovibrionota</taxon>
        <taxon>Oligoflexia</taxon>
        <taxon>Oligoflexales</taxon>
        <taxon>Pseudobacteriovoracaceae</taxon>
        <taxon>Pseudobacteriovorax</taxon>
    </lineage>
</organism>
<dbReference type="SMART" id="SM00448">
    <property type="entry name" value="REC"/>
    <property type="match status" value="1"/>
</dbReference>
<dbReference type="OrthoDB" id="9810730at2"/>
<dbReference type="STRING" id="1513793.SAMN06296036_12049"/>
<dbReference type="PANTHER" id="PTHR45339">
    <property type="entry name" value="HYBRID SIGNAL TRANSDUCTION HISTIDINE KINASE J"/>
    <property type="match status" value="1"/>
</dbReference>
<dbReference type="PRINTS" id="PR00344">
    <property type="entry name" value="BCTRLSENSOR"/>
</dbReference>
<dbReference type="Gene3D" id="6.10.340.10">
    <property type="match status" value="1"/>
</dbReference>
<evidence type="ECO:0000256" key="9">
    <source>
        <dbReference type="PROSITE-ProRule" id="PRU00169"/>
    </source>
</evidence>
<dbReference type="Gene3D" id="3.30.565.10">
    <property type="entry name" value="Histidine kinase-like ATPase, C-terminal domain"/>
    <property type="match status" value="1"/>
</dbReference>
<dbReference type="Gene3D" id="3.30.450.20">
    <property type="entry name" value="PAS domain"/>
    <property type="match status" value="1"/>
</dbReference>
<feature type="modified residue" description="4-aspartylphosphate" evidence="9">
    <location>
        <position position="716"/>
    </location>
</feature>
<feature type="transmembrane region" description="Helical" evidence="10">
    <location>
        <begin position="12"/>
        <end position="33"/>
    </location>
</feature>
<dbReference type="PROSITE" id="PS50110">
    <property type="entry name" value="RESPONSE_REGULATORY"/>
    <property type="match status" value="1"/>
</dbReference>
<sequence>MFRSQQSISQKLITFCAIVSVVGFGLVFLSSLIQNYRSNLELAQLKMIEQVDVIEEHISDQIEGKAKDVLFLAQIPATIQISQLIASNRENIDRDPQLSYWTQQLGTTFAAMLKTRPSYQQIRYIGLNNSGREVVRVDRNGSEFKVISGDALQEKGDRYYFKEALKIEPGDVYISRIDENYENGEATGVWTLRLATPAFHQGQAVGILVVNSEFSSIFRGIERGGMGAFSYTISNSEGKILLAKGQGSSSQNQDQTPFSSSQLLKSFVLGVDEIPENKLTLLSEPDASFIKRRFKLSAFDSENYVNLGIFLPHRFLFSSLGNRLLLPGIFWTCIIIGALYVSIRFAKSITDPIERLIKYIKDISHGHIPDGLKQFQSDPDIQALATAIHEMAKEVKNQNIEIQRKQEHVLKISHFKSEFLANMSHEIRTPLNGIIGMCEVLETKIRDQSEPRRILNVISSSSETLLAVLNDILDFSKIESGEISIDPIPCSITKTIGHLVELHNSIASAKGVPIEVKTDFDELDMAVLDPVRIQQVVGNLISNGVKFTENGKVLIEITKVGTAHRDERLKIVVSDTGIGMTPDQIKTVFQPFKQAEGSTTRRFGGTGLGLSIAKSLIECMNGMIYVKSKLGRGSQFCVEIPTKFSREKVLQKSKADVQPIQRYPQLKVLVAEDNAVNQIVIETKLNGFGIQPRIVNNGLEAVTAAQEGNFDLILMDCHMPVMDGFQATIEIRKTFSKDELNIFALTASVLQADIERCLEAGMNEVLAKPIRKETLATHLAKIDRQQKEQAA</sequence>
<keyword evidence="4" id="KW-1003">Cell membrane</keyword>
<keyword evidence="13" id="KW-0418">Kinase</keyword>
<keyword evidence="8" id="KW-0902">Two-component regulatory system</keyword>
<dbReference type="InterPro" id="IPR029151">
    <property type="entry name" value="Sensor-like_sf"/>
</dbReference>
<dbReference type="SUPFAM" id="SSF103190">
    <property type="entry name" value="Sensory domain-like"/>
    <property type="match status" value="1"/>
</dbReference>
<dbReference type="Pfam" id="PF21623">
    <property type="entry name" value="HK_sensor_dom_bact"/>
    <property type="match status" value="1"/>
</dbReference>
<dbReference type="InterPro" id="IPR004358">
    <property type="entry name" value="Sig_transdc_His_kin-like_C"/>
</dbReference>
<dbReference type="InterPro" id="IPR048760">
    <property type="entry name" value="VP0354-like_sensor_dom"/>
</dbReference>
<evidence type="ECO:0000256" key="4">
    <source>
        <dbReference type="ARBA" id="ARBA00022475"/>
    </source>
</evidence>
<reference evidence="14" key="1">
    <citation type="submission" date="2017-04" db="EMBL/GenBank/DDBJ databases">
        <authorList>
            <person name="Varghese N."/>
            <person name="Submissions S."/>
        </authorList>
    </citation>
    <scope>NUCLEOTIDE SEQUENCE [LARGE SCALE GENOMIC DNA]</scope>
    <source>
        <strain evidence="14">RKEM611</strain>
    </source>
</reference>
<dbReference type="GO" id="GO:0000155">
    <property type="term" value="F:phosphorelay sensor kinase activity"/>
    <property type="evidence" value="ECO:0007669"/>
    <property type="project" value="InterPro"/>
</dbReference>
<protein>
    <recommendedName>
        <fullName evidence="3">histidine kinase</fullName>
        <ecNumber evidence="3">2.7.13.3</ecNumber>
    </recommendedName>
</protein>
<dbReference type="Gene3D" id="3.40.50.2300">
    <property type="match status" value="1"/>
</dbReference>
<feature type="domain" description="Histidine kinase" evidence="11">
    <location>
        <begin position="422"/>
        <end position="644"/>
    </location>
</feature>
<evidence type="ECO:0000256" key="2">
    <source>
        <dbReference type="ARBA" id="ARBA00004651"/>
    </source>
</evidence>
<dbReference type="EC" id="2.7.13.3" evidence="3"/>
<dbReference type="Pfam" id="PF00512">
    <property type="entry name" value="HisKA"/>
    <property type="match status" value="1"/>
</dbReference>
<keyword evidence="5 9" id="KW-0597">Phosphoprotein</keyword>
<keyword evidence="10" id="KW-0472">Membrane</keyword>
<dbReference type="Pfam" id="PF00072">
    <property type="entry name" value="Response_reg"/>
    <property type="match status" value="1"/>
</dbReference>
<feature type="domain" description="Response regulatory" evidence="12">
    <location>
        <begin position="667"/>
        <end position="783"/>
    </location>
</feature>
<comment type="subcellular location">
    <subcellularLocation>
        <location evidence="2">Cell membrane</location>
        <topology evidence="2">Multi-pass membrane protein</topology>
    </subcellularLocation>
</comment>
<dbReference type="FunFam" id="3.30.565.10:FF:000010">
    <property type="entry name" value="Sensor histidine kinase RcsC"/>
    <property type="match status" value="1"/>
</dbReference>
<keyword evidence="13" id="KW-0808">Transferase</keyword>
<dbReference type="InterPro" id="IPR036097">
    <property type="entry name" value="HisK_dim/P_sf"/>
</dbReference>
<dbReference type="CDD" id="cd16922">
    <property type="entry name" value="HATPase_EvgS-ArcB-TorS-like"/>
    <property type="match status" value="1"/>
</dbReference>
<keyword evidence="14" id="KW-1185">Reference proteome</keyword>
<evidence type="ECO:0000256" key="5">
    <source>
        <dbReference type="ARBA" id="ARBA00022553"/>
    </source>
</evidence>
<keyword evidence="6 10" id="KW-0812">Transmembrane</keyword>
<evidence type="ECO:0000256" key="3">
    <source>
        <dbReference type="ARBA" id="ARBA00012438"/>
    </source>
</evidence>
<dbReference type="InterPro" id="IPR005467">
    <property type="entry name" value="His_kinase_dom"/>
</dbReference>
<dbReference type="InterPro" id="IPR036890">
    <property type="entry name" value="HATPase_C_sf"/>
</dbReference>
<evidence type="ECO:0000313" key="14">
    <source>
        <dbReference type="Proteomes" id="UP000192907"/>
    </source>
</evidence>
<dbReference type="PROSITE" id="PS50109">
    <property type="entry name" value="HIS_KIN"/>
    <property type="match status" value="1"/>
</dbReference>
<dbReference type="SUPFAM" id="SSF55874">
    <property type="entry name" value="ATPase domain of HSP90 chaperone/DNA topoisomerase II/histidine kinase"/>
    <property type="match status" value="1"/>
</dbReference>
<dbReference type="GO" id="GO:0005886">
    <property type="term" value="C:plasma membrane"/>
    <property type="evidence" value="ECO:0007669"/>
    <property type="project" value="UniProtKB-SubCell"/>
</dbReference>
<dbReference type="PANTHER" id="PTHR45339:SF1">
    <property type="entry name" value="HYBRID SIGNAL TRANSDUCTION HISTIDINE KINASE J"/>
    <property type="match status" value="1"/>
</dbReference>
<name>A0A1Y6CES2_9BACT</name>